<gene>
    <name evidence="1" type="ORF">vBBceSLY1_00052</name>
</gene>
<accession>A0AAE9S1R2</accession>
<dbReference type="EMBL" id="ON366410">
    <property type="protein sequence ID" value="USL89271.1"/>
    <property type="molecule type" value="Genomic_DNA"/>
</dbReference>
<proteinExistence type="predicted"/>
<name>A0AAE9S1R2_9CAUD</name>
<dbReference type="Proteomes" id="UP001214971">
    <property type="component" value="Segment"/>
</dbReference>
<sequence>MANFNKELVQKATAAVNAHFGEDKMQIGEQALVVFDDSSLLYTMESRNGEKHLKIEINLDKPIVIEGELFKVE</sequence>
<reference evidence="1" key="1">
    <citation type="submission" date="2022-04" db="EMBL/GenBank/DDBJ databases">
        <authorList>
            <person name="Yang M."/>
            <person name="Tan S."/>
        </authorList>
    </citation>
    <scope>NUCLEOTIDE SEQUENCE</scope>
</reference>
<keyword evidence="2" id="KW-1185">Reference proteome</keyword>
<organism evidence="1 2">
    <name type="scientific">Bacillus phage vB_BceS_LY1</name>
    <dbReference type="NCBI Taxonomy" id="2950459"/>
    <lineage>
        <taxon>Viruses</taxon>
        <taxon>Duplodnaviria</taxon>
        <taxon>Heunggongvirae</taxon>
        <taxon>Uroviricota</taxon>
        <taxon>Caudoviricetes</taxon>
        <taxon>Gutmannvirinae</taxon>
        <taxon>Layangavirus</taxon>
        <taxon>Layangavirus LY1</taxon>
    </lineage>
</organism>
<evidence type="ECO:0000313" key="2">
    <source>
        <dbReference type="Proteomes" id="UP001214971"/>
    </source>
</evidence>
<protein>
    <submittedName>
        <fullName evidence="1">Uncharacterized protein</fullName>
    </submittedName>
</protein>
<evidence type="ECO:0000313" key="1">
    <source>
        <dbReference type="EMBL" id="USL89271.1"/>
    </source>
</evidence>